<feature type="domain" description="C2H2-type" evidence="12">
    <location>
        <begin position="825"/>
        <end position="848"/>
    </location>
</feature>
<feature type="domain" description="C2H2-type" evidence="12">
    <location>
        <begin position="797"/>
        <end position="824"/>
    </location>
</feature>
<dbReference type="PANTHER" id="PTHR24394:SF36">
    <property type="entry name" value="B-CELL LYMPHOMA 6 PROTEIN ISOFORM X1"/>
    <property type="match status" value="1"/>
</dbReference>
<dbReference type="InterPro" id="IPR036236">
    <property type="entry name" value="Znf_C2H2_sf"/>
</dbReference>
<dbReference type="PANTHER" id="PTHR24394">
    <property type="entry name" value="ZINC FINGER PROTEIN"/>
    <property type="match status" value="1"/>
</dbReference>
<evidence type="ECO:0000256" key="1">
    <source>
        <dbReference type="ARBA" id="ARBA00004123"/>
    </source>
</evidence>
<dbReference type="FunFam" id="3.30.160.60:FF:001790">
    <property type="entry name" value="BCL6A, transcription repressor a"/>
    <property type="match status" value="1"/>
</dbReference>
<dbReference type="InterPro" id="IPR000210">
    <property type="entry name" value="BTB/POZ_dom"/>
</dbReference>
<dbReference type="GO" id="GO:0060042">
    <property type="term" value="P:retina morphogenesis in camera-type eye"/>
    <property type="evidence" value="ECO:0007669"/>
    <property type="project" value="Ensembl"/>
</dbReference>
<dbReference type="Gene3D" id="3.30.710.10">
    <property type="entry name" value="Potassium Channel Kv1.1, Chain A"/>
    <property type="match status" value="1"/>
</dbReference>
<protein>
    <submittedName>
        <fullName evidence="13">BCL6A transcription repressor a</fullName>
    </submittedName>
</protein>
<keyword evidence="8" id="KW-0539">Nucleus</keyword>
<dbReference type="GO" id="GO:0008270">
    <property type="term" value="F:zinc ion binding"/>
    <property type="evidence" value="ECO:0007669"/>
    <property type="project" value="UniProtKB-KW"/>
</dbReference>
<evidence type="ECO:0000313" key="13">
    <source>
        <dbReference type="Ensembl" id="ENSGACP00000068527.1"/>
    </source>
</evidence>
<dbReference type="PROSITE" id="PS00028">
    <property type="entry name" value="ZINC_FINGER_C2H2_1"/>
    <property type="match status" value="6"/>
</dbReference>
<dbReference type="GeneTree" id="ENSGT00940000156311"/>
<evidence type="ECO:0000256" key="4">
    <source>
        <dbReference type="ARBA" id="ARBA00022771"/>
    </source>
</evidence>
<dbReference type="FunFam" id="3.30.710.10:FF:000025">
    <property type="entry name" value="B-cell lymphoma 6 protein-like"/>
    <property type="match status" value="1"/>
</dbReference>
<organism evidence="13 14">
    <name type="scientific">Gasterosteus aculeatus aculeatus</name>
    <name type="common">three-spined stickleback</name>
    <dbReference type="NCBI Taxonomy" id="481459"/>
    <lineage>
        <taxon>Eukaryota</taxon>
        <taxon>Metazoa</taxon>
        <taxon>Chordata</taxon>
        <taxon>Craniata</taxon>
        <taxon>Vertebrata</taxon>
        <taxon>Euteleostomi</taxon>
        <taxon>Actinopterygii</taxon>
        <taxon>Neopterygii</taxon>
        <taxon>Teleostei</taxon>
        <taxon>Neoteleostei</taxon>
        <taxon>Acanthomorphata</taxon>
        <taxon>Eupercaria</taxon>
        <taxon>Perciformes</taxon>
        <taxon>Cottioidei</taxon>
        <taxon>Gasterosteales</taxon>
        <taxon>Gasterosteidae</taxon>
        <taxon>Gasterosteus</taxon>
    </lineage>
</organism>
<dbReference type="InterPro" id="IPR011333">
    <property type="entry name" value="SKP1/BTB/POZ_sf"/>
</dbReference>
<evidence type="ECO:0000256" key="2">
    <source>
        <dbReference type="ARBA" id="ARBA00022723"/>
    </source>
</evidence>
<dbReference type="GO" id="GO:0045597">
    <property type="term" value="P:positive regulation of cell differentiation"/>
    <property type="evidence" value="ECO:0007669"/>
    <property type="project" value="UniProtKB-ARBA"/>
</dbReference>
<dbReference type="SUPFAM" id="SSF57667">
    <property type="entry name" value="beta-beta-alpha zinc fingers"/>
    <property type="match status" value="3"/>
</dbReference>
<feature type="domain" description="C2H2-type" evidence="12">
    <location>
        <begin position="769"/>
        <end position="796"/>
    </location>
</feature>
<dbReference type="Proteomes" id="UP000007635">
    <property type="component" value="Chromosome VIII"/>
</dbReference>
<dbReference type="GO" id="GO:0045649">
    <property type="term" value="P:regulation of macrophage differentiation"/>
    <property type="evidence" value="ECO:0007669"/>
    <property type="project" value="Ensembl"/>
</dbReference>
<dbReference type="AlphaFoldDB" id="A0AAQ4S0J2"/>
<dbReference type="GO" id="GO:1905521">
    <property type="term" value="P:regulation of macrophage migration"/>
    <property type="evidence" value="ECO:0007669"/>
    <property type="project" value="Ensembl"/>
</dbReference>
<dbReference type="Pfam" id="PF00651">
    <property type="entry name" value="BTB"/>
    <property type="match status" value="1"/>
</dbReference>
<feature type="domain" description="C2H2-type" evidence="12">
    <location>
        <begin position="685"/>
        <end position="713"/>
    </location>
</feature>
<dbReference type="Pfam" id="PF00096">
    <property type="entry name" value="zf-C2H2"/>
    <property type="match status" value="3"/>
</dbReference>
<evidence type="ECO:0000259" key="11">
    <source>
        <dbReference type="PROSITE" id="PS50097"/>
    </source>
</evidence>
<dbReference type="FunFam" id="3.30.160.60:FF:000289">
    <property type="entry name" value="B-cell CLL/lymphoma 6, member B"/>
    <property type="match status" value="1"/>
</dbReference>
<keyword evidence="2" id="KW-0479">Metal-binding</keyword>
<dbReference type="GO" id="GO:1902254">
    <property type="term" value="P:negative regulation of intrinsic apoptotic signaling pathway by p53 class mediator"/>
    <property type="evidence" value="ECO:0007669"/>
    <property type="project" value="Ensembl"/>
</dbReference>
<keyword evidence="5" id="KW-0862">Zinc</keyword>
<dbReference type="InterPro" id="IPR013087">
    <property type="entry name" value="Znf_C2H2_type"/>
</dbReference>
<dbReference type="CDD" id="cd18331">
    <property type="entry name" value="BTB_POZ_ZBTB27_BCL6"/>
    <property type="match status" value="1"/>
</dbReference>
<keyword evidence="4 9" id="KW-0863">Zinc-finger</keyword>
<dbReference type="GO" id="GO:0006954">
    <property type="term" value="P:inflammatory response"/>
    <property type="evidence" value="ECO:0007669"/>
    <property type="project" value="UniProtKB-KW"/>
</dbReference>
<keyword evidence="7" id="KW-0395">Inflammatory response</keyword>
<feature type="compositionally biased region" description="Polar residues" evidence="10">
    <location>
        <begin position="503"/>
        <end position="529"/>
    </location>
</feature>
<keyword evidence="3" id="KW-0677">Repeat</keyword>
<feature type="region of interest" description="Disordered" evidence="10">
    <location>
        <begin position="436"/>
        <end position="456"/>
    </location>
</feature>
<dbReference type="SMART" id="SM00355">
    <property type="entry name" value="ZnF_C2H2"/>
    <property type="match status" value="6"/>
</dbReference>
<dbReference type="SUPFAM" id="SSF54695">
    <property type="entry name" value="POZ domain"/>
    <property type="match status" value="1"/>
</dbReference>
<reference evidence="13" key="3">
    <citation type="submission" date="2025-09" db="UniProtKB">
        <authorList>
            <consortium name="Ensembl"/>
        </authorList>
    </citation>
    <scope>IDENTIFICATION</scope>
</reference>
<feature type="domain" description="BTB" evidence="11">
    <location>
        <begin position="205"/>
        <end position="272"/>
    </location>
</feature>
<accession>A0AAQ4S0J2</accession>
<dbReference type="GO" id="GO:0051251">
    <property type="term" value="P:positive regulation of lymphocyte activation"/>
    <property type="evidence" value="ECO:0007669"/>
    <property type="project" value="UniProtKB-ARBA"/>
</dbReference>
<reference evidence="13" key="2">
    <citation type="submission" date="2025-08" db="UniProtKB">
        <authorList>
            <consortium name="Ensembl"/>
        </authorList>
    </citation>
    <scope>IDENTIFICATION</scope>
</reference>
<feature type="region of interest" description="Disordered" evidence="10">
    <location>
        <begin position="60"/>
        <end position="79"/>
    </location>
</feature>
<name>A0AAQ4S0J2_GASAC</name>
<keyword evidence="14" id="KW-1185">Reference proteome</keyword>
<evidence type="ECO:0000259" key="12">
    <source>
        <dbReference type="PROSITE" id="PS50157"/>
    </source>
</evidence>
<evidence type="ECO:0000256" key="3">
    <source>
        <dbReference type="ARBA" id="ARBA00022737"/>
    </source>
</evidence>
<dbReference type="PROSITE" id="PS50097">
    <property type="entry name" value="BTB"/>
    <property type="match status" value="1"/>
</dbReference>
<evidence type="ECO:0000256" key="9">
    <source>
        <dbReference type="PROSITE-ProRule" id="PRU00042"/>
    </source>
</evidence>
<dbReference type="GO" id="GO:0002376">
    <property type="term" value="P:immune system process"/>
    <property type="evidence" value="ECO:0007669"/>
    <property type="project" value="UniProtKB-KW"/>
</dbReference>
<sequence length="873" mass="96692">MCFNELFVCPRRVSACDRGRPVVCAEARAVTAGARLSLTHHVRTRVASRSRNSARLAVVTPRGTPGSARGANGCREPDTCTSRRAAARTLTLTAAPNARPSPKHRAGNTRTQPHVVRECCFPRSSRQSCVSTDSGVRARRGSPRAHRPARLPRRCARSCVRAKCCSVVSELDKMACAADSCIQFTRHASDVLLNLNRLRSRDILTDVTILVNRQQFRAHKTVLMACSGLFYSIFTDSHKCNLNAISLDPKVDPEGFAILLEFMYTSRLTLKESLIMAIMNTAIYLQMDHVVDTCHRFIKSSDPAKLPRDEFLVSPLVLPQDVHAYRPHDVVDSLHSRVAPFRDGRPYGSNMFNGVSTPTNYHLYGQFPMPGFPFPLCKLTDAKNAFADLSKSGLHHKHCSPHDGANMIRAEYGRAMGTGSSGILHTTTFASRELAKDDEMRRESHQGGGQSIALGARKRAFPALTLEHPRDSGKDHAPQAEEDLIHHHYPLGISSAGRKGLMSSPQSPLKSDCQPNSPTESSSSKNAGLTQAGGGVQAPQGTQDPKSRNWKKYKFIVLNQSAKDEEAGLRDAGLRSPQRLSLQPYLHPSDSENLDPQATSKSGEDLPAPQASRLNNIINGALEGSLRNADAAPPHYLSRLNCSSCGTPSPQHSEVCPKTPRSRLAEDMAELHSEYSDSSCENGTFFCHECDSKFAEDEALKQHMLRVHSDKPYKCDRCQAAFRYKGNLASHKTVHTGEKPYRCNICGAQFNRPANLKTHTRIHSGEKPYKCETCGARFVQVAHLRAHVLIHTGEKPYPCEICGTRFRHLQTLKSHLRIHTGEKPYHCEKCNLHFRHKSQLRLHLRQKHGAITNTKIQYRMSAGDMPTDLTTAC</sequence>
<feature type="domain" description="C2H2-type" evidence="12">
    <location>
        <begin position="713"/>
        <end position="740"/>
    </location>
</feature>
<evidence type="ECO:0000256" key="8">
    <source>
        <dbReference type="ARBA" id="ARBA00023242"/>
    </source>
</evidence>
<evidence type="ECO:0000313" key="14">
    <source>
        <dbReference type="Proteomes" id="UP000007635"/>
    </source>
</evidence>
<dbReference type="SMART" id="SM00225">
    <property type="entry name" value="BTB"/>
    <property type="match status" value="1"/>
</dbReference>
<dbReference type="GO" id="GO:0003682">
    <property type="term" value="F:chromatin binding"/>
    <property type="evidence" value="ECO:0007669"/>
    <property type="project" value="UniProtKB-ARBA"/>
</dbReference>
<feature type="region of interest" description="Disordered" evidence="10">
    <location>
        <begin position="582"/>
        <end position="610"/>
    </location>
</feature>
<dbReference type="GO" id="GO:0050776">
    <property type="term" value="P:regulation of immune response"/>
    <property type="evidence" value="ECO:0007669"/>
    <property type="project" value="Ensembl"/>
</dbReference>
<dbReference type="FunFam" id="3.30.160.60:FF:000457">
    <property type="entry name" value="B-cell lymphoma 6 protein-like"/>
    <property type="match status" value="1"/>
</dbReference>
<proteinExistence type="predicted"/>
<dbReference type="Ensembl" id="ENSGACT00000067153.1">
    <property type="protein sequence ID" value="ENSGACP00000068527.1"/>
    <property type="gene ID" value="ENSGACG00000003839.2"/>
</dbReference>
<dbReference type="PROSITE" id="PS50157">
    <property type="entry name" value="ZINC_FINGER_C2H2_2"/>
    <property type="match status" value="6"/>
</dbReference>
<feature type="compositionally biased region" description="Basic and acidic residues" evidence="10">
    <location>
        <begin position="436"/>
        <end position="445"/>
    </location>
</feature>
<dbReference type="GO" id="GO:1903037">
    <property type="term" value="P:regulation of leukocyte cell-cell adhesion"/>
    <property type="evidence" value="ECO:0007669"/>
    <property type="project" value="UniProtKB-ARBA"/>
</dbReference>
<dbReference type="GO" id="GO:0045580">
    <property type="term" value="P:regulation of T cell differentiation"/>
    <property type="evidence" value="ECO:0007669"/>
    <property type="project" value="UniProtKB-ARBA"/>
</dbReference>
<dbReference type="GO" id="GO:0005634">
    <property type="term" value="C:nucleus"/>
    <property type="evidence" value="ECO:0007669"/>
    <property type="project" value="UniProtKB-SubCell"/>
</dbReference>
<dbReference type="FunFam" id="3.30.160.60:FF:000105">
    <property type="entry name" value="B-cell CLL/lymphoma 6, member B"/>
    <property type="match status" value="2"/>
</dbReference>
<dbReference type="GO" id="GO:1990837">
    <property type="term" value="F:sequence-specific double-stranded DNA binding"/>
    <property type="evidence" value="ECO:0007669"/>
    <property type="project" value="UniProtKB-ARBA"/>
</dbReference>
<reference evidence="13 14" key="1">
    <citation type="journal article" date="2021" name="G3 (Bethesda)">
        <title>Improved contiguity of the threespine stickleback genome using long-read sequencing.</title>
        <authorList>
            <person name="Nath S."/>
            <person name="Shaw D.E."/>
            <person name="White M.A."/>
        </authorList>
    </citation>
    <scope>NUCLEOTIDE SEQUENCE [LARGE SCALE GENOMIC DNA]</scope>
    <source>
        <strain evidence="13 14">Lake Benthic</strain>
    </source>
</reference>
<evidence type="ECO:0000256" key="6">
    <source>
        <dbReference type="ARBA" id="ARBA00022859"/>
    </source>
</evidence>
<feature type="region of interest" description="Disordered" evidence="10">
    <location>
        <begin position="493"/>
        <end position="548"/>
    </location>
</feature>
<evidence type="ECO:0000256" key="7">
    <source>
        <dbReference type="ARBA" id="ARBA00023198"/>
    </source>
</evidence>
<keyword evidence="6" id="KW-0391">Immunity</keyword>
<feature type="domain" description="C2H2-type" evidence="12">
    <location>
        <begin position="741"/>
        <end position="768"/>
    </location>
</feature>
<comment type="subcellular location">
    <subcellularLocation>
        <location evidence="1">Nucleus</location>
    </subcellularLocation>
</comment>
<evidence type="ECO:0000256" key="10">
    <source>
        <dbReference type="SAM" id="MobiDB-lite"/>
    </source>
</evidence>
<dbReference type="GO" id="GO:0001227">
    <property type="term" value="F:DNA-binding transcription repressor activity, RNA polymerase II-specific"/>
    <property type="evidence" value="ECO:0007669"/>
    <property type="project" value="UniProtKB-ARBA"/>
</dbReference>
<dbReference type="Gene3D" id="3.30.160.60">
    <property type="entry name" value="Classic Zinc Finger"/>
    <property type="match status" value="6"/>
</dbReference>
<evidence type="ECO:0000256" key="5">
    <source>
        <dbReference type="ARBA" id="ARBA00022833"/>
    </source>
</evidence>